<feature type="region of interest" description="Disordered" evidence="4">
    <location>
        <begin position="239"/>
        <end position="275"/>
    </location>
</feature>
<evidence type="ECO:0000256" key="4">
    <source>
        <dbReference type="SAM" id="MobiDB-lite"/>
    </source>
</evidence>
<feature type="compositionally biased region" description="Basic residues" evidence="4">
    <location>
        <begin position="365"/>
        <end position="374"/>
    </location>
</feature>
<dbReference type="InterPro" id="IPR010402">
    <property type="entry name" value="CCT_domain"/>
</dbReference>
<dbReference type="PANTHER" id="PTHR31874">
    <property type="entry name" value="CCT MOTIF FAMILY PROTEIN, EXPRESSED"/>
    <property type="match status" value="1"/>
</dbReference>
<evidence type="ECO:0000256" key="1">
    <source>
        <dbReference type="ARBA" id="ARBA00004123"/>
    </source>
</evidence>
<dbReference type="InterPro" id="IPR052453">
    <property type="entry name" value="CONSTANS-like_ZF"/>
</dbReference>
<feature type="compositionally biased region" description="Acidic residues" evidence="4">
    <location>
        <begin position="379"/>
        <end position="388"/>
    </location>
</feature>
<proteinExistence type="predicted"/>
<evidence type="ECO:0000256" key="2">
    <source>
        <dbReference type="ARBA" id="ARBA00023242"/>
    </source>
</evidence>
<evidence type="ECO:0000256" key="3">
    <source>
        <dbReference type="PROSITE-ProRule" id="PRU00357"/>
    </source>
</evidence>
<dbReference type="Pfam" id="PF06203">
    <property type="entry name" value="CCT"/>
    <property type="match status" value="1"/>
</dbReference>
<feature type="domain" description="CCT" evidence="5">
    <location>
        <begin position="330"/>
        <end position="372"/>
    </location>
</feature>
<sequence>MSTCISGGCGRTYKFDLDIVKPPSPSSPSTARASSQTCSSTLSESSNDSPLALSTKRARAPRKRPNQTYTEAAALLSSIYPNVFTTKDFKTLCKHTKEAPFDDPPEPPLLLPLPLPALDGHGFLLDKPTVLDKPNSPIELKRPNLDTQTSFEEAVTAPSDDEEEDYFGSILDEGVGEGIDSILGDISTDNLNWNPLGLGPFGFGRRFECGLGFRRALRRPSANVNNGFVRMLDIVTPKSETQTPLEKNGKKKKKKKAKRETEAEDPLKGVTVSADETGNSKGGLKLKLNFEGVLKEWSGSAFSDESSGDAVARLTQIDLFADTRNSKDEREASVMRYKEKRRTRLFSKKIRYQVRKLNADHRPRIKGRFVRRPNHSCSVDDEERELVS</sequence>
<reference evidence="6" key="2">
    <citation type="submission" date="2023-06" db="EMBL/GenBank/DDBJ databases">
        <authorList>
            <person name="Ma L."/>
            <person name="Liu K.-W."/>
            <person name="Li Z."/>
            <person name="Hsiao Y.-Y."/>
            <person name="Qi Y."/>
            <person name="Fu T."/>
            <person name="Tang G."/>
            <person name="Zhang D."/>
            <person name="Sun W.-H."/>
            <person name="Liu D.-K."/>
            <person name="Li Y."/>
            <person name="Chen G.-Z."/>
            <person name="Liu X.-D."/>
            <person name="Liao X.-Y."/>
            <person name="Jiang Y.-T."/>
            <person name="Yu X."/>
            <person name="Hao Y."/>
            <person name="Huang J."/>
            <person name="Zhao X.-W."/>
            <person name="Ke S."/>
            <person name="Chen Y.-Y."/>
            <person name="Wu W.-L."/>
            <person name="Hsu J.-L."/>
            <person name="Lin Y.-F."/>
            <person name="Huang M.-D."/>
            <person name="Li C.-Y."/>
            <person name="Huang L."/>
            <person name="Wang Z.-W."/>
            <person name="Zhao X."/>
            <person name="Zhong W.-Y."/>
            <person name="Peng D.-H."/>
            <person name="Ahmad S."/>
            <person name="Lan S."/>
            <person name="Zhang J.-S."/>
            <person name="Tsai W.-C."/>
            <person name="Van De Peer Y."/>
            <person name="Liu Z.-J."/>
        </authorList>
    </citation>
    <scope>NUCLEOTIDE SEQUENCE</scope>
    <source>
        <strain evidence="6">SCP</strain>
        <tissue evidence="6">Leaves</tissue>
    </source>
</reference>
<comment type="subcellular location">
    <subcellularLocation>
        <location evidence="1 3">Nucleus</location>
    </subcellularLocation>
</comment>
<name>A0AAV9B0T2_ACOGR</name>
<reference evidence="6" key="1">
    <citation type="journal article" date="2023" name="Nat. Commun.">
        <title>Diploid and tetraploid genomes of Acorus and the evolution of monocots.</title>
        <authorList>
            <person name="Ma L."/>
            <person name="Liu K.W."/>
            <person name="Li Z."/>
            <person name="Hsiao Y.Y."/>
            <person name="Qi Y."/>
            <person name="Fu T."/>
            <person name="Tang G.D."/>
            <person name="Zhang D."/>
            <person name="Sun W.H."/>
            <person name="Liu D.K."/>
            <person name="Li Y."/>
            <person name="Chen G.Z."/>
            <person name="Liu X.D."/>
            <person name="Liao X.Y."/>
            <person name="Jiang Y.T."/>
            <person name="Yu X."/>
            <person name="Hao Y."/>
            <person name="Huang J."/>
            <person name="Zhao X.W."/>
            <person name="Ke S."/>
            <person name="Chen Y.Y."/>
            <person name="Wu W.L."/>
            <person name="Hsu J.L."/>
            <person name="Lin Y.F."/>
            <person name="Huang M.D."/>
            <person name="Li C.Y."/>
            <person name="Huang L."/>
            <person name="Wang Z.W."/>
            <person name="Zhao X."/>
            <person name="Zhong W.Y."/>
            <person name="Peng D.H."/>
            <person name="Ahmad S."/>
            <person name="Lan S."/>
            <person name="Zhang J.S."/>
            <person name="Tsai W.C."/>
            <person name="Van de Peer Y."/>
            <person name="Liu Z.J."/>
        </authorList>
    </citation>
    <scope>NUCLEOTIDE SEQUENCE</scope>
    <source>
        <strain evidence="6">SCP</strain>
    </source>
</reference>
<keyword evidence="7" id="KW-1185">Reference proteome</keyword>
<dbReference type="PROSITE" id="PS51017">
    <property type="entry name" value="CCT"/>
    <property type="match status" value="1"/>
</dbReference>
<comment type="caution">
    <text evidence="6">The sequence shown here is derived from an EMBL/GenBank/DDBJ whole genome shotgun (WGS) entry which is preliminary data.</text>
</comment>
<evidence type="ECO:0000313" key="7">
    <source>
        <dbReference type="Proteomes" id="UP001179952"/>
    </source>
</evidence>
<feature type="region of interest" description="Disordered" evidence="4">
    <location>
        <begin position="365"/>
        <end position="388"/>
    </location>
</feature>
<feature type="region of interest" description="Disordered" evidence="4">
    <location>
        <begin position="20"/>
        <end position="66"/>
    </location>
</feature>
<dbReference type="GO" id="GO:0005634">
    <property type="term" value="C:nucleus"/>
    <property type="evidence" value="ECO:0007669"/>
    <property type="project" value="UniProtKB-SubCell"/>
</dbReference>
<dbReference type="EMBL" id="JAUJYN010000006">
    <property type="protein sequence ID" value="KAK1269889.1"/>
    <property type="molecule type" value="Genomic_DNA"/>
</dbReference>
<evidence type="ECO:0000313" key="6">
    <source>
        <dbReference type="EMBL" id="KAK1269889.1"/>
    </source>
</evidence>
<dbReference type="PANTHER" id="PTHR31874:SF10">
    <property type="entry name" value="PROTEIN CHLOROPLAST IMPORT APPARATUS 2"/>
    <property type="match status" value="1"/>
</dbReference>
<dbReference type="Proteomes" id="UP001179952">
    <property type="component" value="Unassembled WGS sequence"/>
</dbReference>
<feature type="compositionally biased region" description="Basic residues" evidence="4">
    <location>
        <begin position="56"/>
        <end position="65"/>
    </location>
</feature>
<accession>A0AAV9B0T2</accession>
<keyword evidence="2 3" id="KW-0539">Nucleus</keyword>
<organism evidence="6 7">
    <name type="scientific">Acorus gramineus</name>
    <name type="common">Dwarf sweet flag</name>
    <dbReference type="NCBI Taxonomy" id="55184"/>
    <lineage>
        <taxon>Eukaryota</taxon>
        <taxon>Viridiplantae</taxon>
        <taxon>Streptophyta</taxon>
        <taxon>Embryophyta</taxon>
        <taxon>Tracheophyta</taxon>
        <taxon>Spermatophyta</taxon>
        <taxon>Magnoliopsida</taxon>
        <taxon>Liliopsida</taxon>
        <taxon>Acoraceae</taxon>
        <taxon>Acorus</taxon>
    </lineage>
</organism>
<dbReference type="AlphaFoldDB" id="A0AAV9B0T2"/>
<gene>
    <name evidence="6" type="ORF">QJS04_geneDACA013948</name>
</gene>
<evidence type="ECO:0000259" key="5">
    <source>
        <dbReference type="PROSITE" id="PS51017"/>
    </source>
</evidence>
<feature type="compositionally biased region" description="Basic residues" evidence="4">
    <location>
        <begin position="249"/>
        <end position="258"/>
    </location>
</feature>
<feature type="compositionally biased region" description="Low complexity" evidence="4">
    <location>
        <begin position="34"/>
        <end position="49"/>
    </location>
</feature>
<dbReference type="GO" id="GO:0006355">
    <property type="term" value="P:regulation of DNA-templated transcription"/>
    <property type="evidence" value="ECO:0007669"/>
    <property type="project" value="TreeGrafter"/>
</dbReference>
<protein>
    <submittedName>
        <fullName evidence="6">Protein CHLOROPLAST IMPORT APPARATUS 2</fullName>
    </submittedName>
</protein>